<dbReference type="OrthoDB" id="7975395at2759"/>
<evidence type="ECO:0000256" key="1">
    <source>
        <dbReference type="SAM" id="SignalP"/>
    </source>
</evidence>
<name>A0A0L0CH13_LUCCU</name>
<reference evidence="2 3" key="1">
    <citation type="journal article" date="2015" name="Nat. Commun.">
        <title>Lucilia cuprina genome unlocks parasitic fly biology to underpin future interventions.</title>
        <authorList>
            <person name="Anstead C.A."/>
            <person name="Korhonen P.K."/>
            <person name="Young N.D."/>
            <person name="Hall R.S."/>
            <person name="Jex A.R."/>
            <person name="Murali S.C."/>
            <person name="Hughes D.S."/>
            <person name="Lee S.F."/>
            <person name="Perry T."/>
            <person name="Stroehlein A.J."/>
            <person name="Ansell B.R."/>
            <person name="Breugelmans B."/>
            <person name="Hofmann A."/>
            <person name="Qu J."/>
            <person name="Dugan S."/>
            <person name="Lee S.L."/>
            <person name="Chao H."/>
            <person name="Dinh H."/>
            <person name="Han Y."/>
            <person name="Doddapaneni H.V."/>
            <person name="Worley K.C."/>
            <person name="Muzny D.M."/>
            <person name="Ioannidis P."/>
            <person name="Waterhouse R.M."/>
            <person name="Zdobnov E.M."/>
            <person name="James P.J."/>
            <person name="Bagnall N.H."/>
            <person name="Kotze A.C."/>
            <person name="Gibbs R.A."/>
            <person name="Richards S."/>
            <person name="Batterham P."/>
            <person name="Gasser R.B."/>
        </authorList>
    </citation>
    <scope>NUCLEOTIDE SEQUENCE [LARGE SCALE GENOMIC DNA]</scope>
    <source>
        <strain evidence="2 3">LS</strain>
        <tissue evidence="2">Full body</tissue>
    </source>
</reference>
<dbReference type="AlphaFoldDB" id="A0A0L0CH13"/>
<keyword evidence="3" id="KW-1185">Reference proteome</keyword>
<dbReference type="OMA" id="DKGTWQK"/>
<dbReference type="Proteomes" id="UP000037069">
    <property type="component" value="Unassembled WGS sequence"/>
</dbReference>
<keyword evidence="1" id="KW-0732">Signal</keyword>
<proteinExistence type="predicted"/>
<evidence type="ECO:0000313" key="3">
    <source>
        <dbReference type="Proteomes" id="UP000037069"/>
    </source>
</evidence>
<protein>
    <submittedName>
        <fullName evidence="2">Uncharacterized protein</fullName>
    </submittedName>
</protein>
<evidence type="ECO:0000313" key="2">
    <source>
        <dbReference type="EMBL" id="KNC31708.1"/>
    </source>
</evidence>
<feature type="chain" id="PRO_5005536315" evidence="1">
    <location>
        <begin position="21"/>
        <end position="185"/>
    </location>
</feature>
<dbReference type="InterPro" id="IPR006601">
    <property type="entry name" value="Uncharacterised_DM11_DROME"/>
</dbReference>
<dbReference type="EMBL" id="JRES01000390">
    <property type="protein sequence ID" value="KNC31708.1"/>
    <property type="molecule type" value="Genomic_DNA"/>
</dbReference>
<gene>
    <name evidence="2" type="ORF">FF38_07047</name>
</gene>
<accession>A0A0L0CH13</accession>
<organism evidence="2 3">
    <name type="scientific">Lucilia cuprina</name>
    <name type="common">Green bottle fly</name>
    <name type="synonym">Australian sheep blowfly</name>
    <dbReference type="NCBI Taxonomy" id="7375"/>
    <lineage>
        <taxon>Eukaryota</taxon>
        <taxon>Metazoa</taxon>
        <taxon>Ecdysozoa</taxon>
        <taxon>Arthropoda</taxon>
        <taxon>Hexapoda</taxon>
        <taxon>Insecta</taxon>
        <taxon>Pterygota</taxon>
        <taxon>Neoptera</taxon>
        <taxon>Endopterygota</taxon>
        <taxon>Diptera</taxon>
        <taxon>Brachycera</taxon>
        <taxon>Muscomorpha</taxon>
        <taxon>Oestroidea</taxon>
        <taxon>Calliphoridae</taxon>
        <taxon>Luciliinae</taxon>
        <taxon>Lucilia</taxon>
    </lineage>
</organism>
<feature type="signal peptide" evidence="1">
    <location>
        <begin position="1"/>
        <end position="20"/>
    </location>
</feature>
<dbReference type="SMART" id="SM00675">
    <property type="entry name" value="DM11"/>
    <property type="match status" value="1"/>
</dbReference>
<sequence>MNRFLEIVTILQILTATSFAFKYDIVLKDEEIFSPCDNPAYHFIKDYLDISDIEFETLTNGSVFVNGAIVFTRDIKGMNPATIQAFKKKRNSWVSTIYNIERPDACKHIFNHNEMWAGLMDVIPEEERICPFFKGQKIHFKVVADMSVYSPDPHAAGEYNLQIKVQIKEHNATFCTNLYADIYRG</sequence>
<comment type="caution">
    <text evidence="2">The sequence shown here is derived from an EMBL/GenBank/DDBJ whole genome shotgun (WGS) entry which is preliminary data.</text>
</comment>